<dbReference type="RefSeq" id="WP_072893751.1">
    <property type="nucleotide sequence ID" value="NZ_FQVM01000005.1"/>
</dbReference>
<evidence type="ECO:0000313" key="4">
    <source>
        <dbReference type="EMBL" id="SHE58288.1"/>
    </source>
</evidence>
<dbReference type="InterPro" id="IPR011765">
    <property type="entry name" value="Pept_M16_N"/>
</dbReference>
<dbReference type="AlphaFoldDB" id="A0A1M4UNQ1"/>
<dbReference type="InterPro" id="IPR050361">
    <property type="entry name" value="MPP/UQCRC_Complex"/>
</dbReference>
<feature type="domain" description="Peptidase M16 N-terminal" evidence="2">
    <location>
        <begin position="22"/>
        <end position="157"/>
    </location>
</feature>
<keyword evidence="5" id="KW-1185">Reference proteome</keyword>
<comment type="similarity">
    <text evidence="1">Belongs to the peptidase M16 family.</text>
</comment>
<feature type="domain" description="Peptidase M16 C-terminal" evidence="3">
    <location>
        <begin position="163"/>
        <end position="341"/>
    </location>
</feature>
<dbReference type="Pfam" id="PF00675">
    <property type="entry name" value="Peptidase_M16"/>
    <property type="match status" value="1"/>
</dbReference>
<reference evidence="4 5" key="1">
    <citation type="submission" date="2016-11" db="EMBL/GenBank/DDBJ databases">
        <authorList>
            <person name="Jaros S."/>
            <person name="Januszkiewicz K."/>
            <person name="Wedrychowicz H."/>
        </authorList>
    </citation>
    <scope>NUCLEOTIDE SEQUENCE [LARGE SCALE GENOMIC DNA]</scope>
    <source>
        <strain evidence="4 5">DSM 2631</strain>
    </source>
</reference>
<evidence type="ECO:0000256" key="1">
    <source>
        <dbReference type="ARBA" id="ARBA00007261"/>
    </source>
</evidence>
<dbReference type="Proteomes" id="UP000184035">
    <property type="component" value="Unassembled WGS sequence"/>
</dbReference>
<evidence type="ECO:0000259" key="2">
    <source>
        <dbReference type="Pfam" id="PF00675"/>
    </source>
</evidence>
<dbReference type="InterPro" id="IPR011249">
    <property type="entry name" value="Metalloenz_LuxS/M16"/>
</dbReference>
<dbReference type="STRING" id="1533.SAMN05443638_105115"/>
<proteinExistence type="inferred from homology"/>
<dbReference type="GO" id="GO:0046872">
    <property type="term" value="F:metal ion binding"/>
    <property type="evidence" value="ECO:0007669"/>
    <property type="project" value="InterPro"/>
</dbReference>
<dbReference type="PANTHER" id="PTHR11851:SF49">
    <property type="entry name" value="MITOCHONDRIAL-PROCESSING PEPTIDASE SUBUNIT ALPHA"/>
    <property type="match status" value="1"/>
</dbReference>
<dbReference type="PANTHER" id="PTHR11851">
    <property type="entry name" value="METALLOPROTEASE"/>
    <property type="match status" value="1"/>
</dbReference>
<protein>
    <submittedName>
        <fullName evidence="4">Predicted Zn-dependent peptidase</fullName>
    </submittedName>
</protein>
<name>A0A1M4UNQ1_9CLOT</name>
<dbReference type="SUPFAM" id="SSF63411">
    <property type="entry name" value="LuxS/MPP-like metallohydrolase"/>
    <property type="match status" value="2"/>
</dbReference>
<dbReference type="Pfam" id="PF05193">
    <property type="entry name" value="Peptidase_M16_C"/>
    <property type="match status" value="1"/>
</dbReference>
<dbReference type="InterPro" id="IPR007863">
    <property type="entry name" value="Peptidase_M16_C"/>
</dbReference>
<dbReference type="OrthoDB" id="9811314at2"/>
<dbReference type="Gene3D" id="3.30.830.10">
    <property type="entry name" value="Metalloenzyme, LuxS/M16 peptidase-like"/>
    <property type="match status" value="2"/>
</dbReference>
<dbReference type="EMBL" id="FQVM01000005">
    <property type="protein sequence ID" value="SHE58288.1"/>
    <property type="molecule type" value="Genomic_DNA"/>
</dbReference>
<gene>
    <name evidence="4" type="ORF">SAMN05443638_105115</name>
</gene>
<accession>A0A1M4UNQ1</accession>
<evidence type="ECO:0000313" key="5">
    <source>
        <dbReference type="Proteomes" id="UP000184035"/>
    </source>
</evidence>
<organism evidence="4 5">
    <name type="scientific">Clostridium fallax</name>
    <dbReference type="NCBI Taxonomy" id="1533"/>
    <lineage>
        <taxon>Bacteria</taxon>
        <taxon>Bacillati</taxon>
        <taxon>Bacillota</taxon>
        <taxon>Clostridia</taxon>
        <taxon>Eubacteriales</taxon>
        <taxon>Clostridiaceae</taxon>
        <taxon>Clostridium</taxon>
    </lineage>
</organism>
<sequence>MKKFVLDNGVRFIYKYREGEITSFSIGLEAGANSEDGYNLGVAHALEHMVFKGTKTKSEDEINKDCDRLFGFNNAMTNFPYVIYYGTITNDDFYEGLRLYGDIILNPSLKETGFKEEISVILEECREWKEDLDQLCEDEVFYNSFSKRRIKEIIIGTEESIKNITIDELKRFYNEFYISTNLVVSVVTSIPLEDVYDKIYEVFGKITKKVNKKLPLNITYEDNKKGTFEKEILGFKGSKIIFVYDISHLNIEEIEALKLFNMWFGEGVSSKLYDEIRSKNGLAYDVGSYIKNEKGIKEFIIYCSSSKENILKVSHLIKRVKRESLEFSKIISHENFNLLKKRLKLKRALDLEKSIVLANRLTIYEIMYSDCSILEDELLEKIFVDIDLVEKTINKILKEDTIQILK</sequence>
<evidence type="ECO:0000259" key="3">
    <source>
        <dbReference type="Pfam" id="PF05193"/>
    </source>
</evidence>